<keyword evidence="3" id="KW-1185">Reference proteome</keyword>
<dbReference type="Pfam" id="PF00196">
    <property type="entry name" value="GerE"/>
    <property type="match status" value="1"/>
</dbReference>
<proteinExistence type="predicted"/>
<dbReference type="InterPro" id="IPR000792">
    <property type="entry name" value="Tscrpt_reg_LuxR_C"/>
</dbReference>
<protein>
    <recommendedName>
        <fullName evidence="1">HTH luxR-type domain-containing protein</fullName>
    </recommendedName>
</protein>
<dbReference type="SUPFAM" id="SSF46894">
    <property type="entry name" value="C-terminal effector domain of the bipartite response regulators"/>
    <property type="match status" value="1"/>
</dbReference>
<dbReference type="AlphaFoldDB" id="A0A919W625"/>
<dbReference type="InterPro" id="IPR016032">
    <property type="entry name" value="Sig_transdc_resp-reg_C-effctor"/>
</dbReference>
<name>A0A919W625_9ACTN</name>
<accession>A0A919W625</accession>
<dbReference type="InterPro" id="IPR036388">
    <property type="entry name" value="WH-like_DNA-bd_sf"/>
</dbReference>
<evidence type="ECO:0000313" key="2">
    <source>
        <dbReference type="EMBL" id="GIM93905.1"/>
    </source>
</evidence>
<comment type="caution">
    <text evidence="2">The sequence shown here is derived from an EMBL/GenBank/DDBJ whole genome shotgun (WGS) entry which is preliminary data.</text>
</comment>
<gene>
    <name evidence="2" type="ORF">Ato02nite_056980</name>
</gene>
<evidence type="ECO:0000259" key="1">
    <source>
        <dbReference type="PROSITE" id="PS50043"/>
    </source>
</evidence>
<dbReference type="Gene3D" id="1.10.10.10">
    <property type="entry name" value="Winged helix-like DNA-binding domain superfamily/Winged helix DNA-binding domain"/>
    <property type="match status" value="1"/>
</dbReference>
<organism evidence="2 3">
    <name type="scientific">Paractinoplanes toevensis</name>
    <dbReference type="NCBI Taxonomy" id="571911"/>
    <lineage>
        <taxon>Bacteria</taxon>
        <taxon>Bacillati</taxon>
        <taxon>Actinomycetota</taxon>
        <taxon>Actinomycetes</taxon>
        <taxon>Micromonosporales</taxon>
        <taxon>Micromonosporaceae</taxon>
        <taxon>Paractinoplanes</taxon>
    </lineage>
</organism>
<dbReference type="Proteomes" id="UP000677082">
    <property type="component" value="Unassembled WGS sequence"/>
</dbReference>
<sequence>MHLSPLTVKTHVNRTMIKLQARDRAQLVVIAYQNDLIRPGDVLPEV</sequence>
<reference evidence="2 3" key="1">
    <citation type="submission" date="2021-03" db="EMBL/GenBank/DDBJ databases">
        <title>Whole genome shotgun sequence of Actinoplanes toevensis NBRC 105298.</title>
        <authorList>
            <person name="Komaki H."/>
            <person name="Tamura T."/>
        </authorList>
    </citation>
    <scope>NUCLEOTIDE SEQUENCE [LARGE SCALE GENOMIC DNA]</scope>
    <source>
        <strain evidence="2 3">NBRC 105298</strain>
    </source>
</reference>
<dbReference type="GO" id="GO:0006355">
    <property type="term" value="P:regulation of DNA-templated transcription"/>
    <property type="evidence" value="ECO:0007669"/>
    <property type="project" value="InterPro"/>
</dbReference>
<evidence type="ECO:0000313" key="3">
    <source>
        <dbReference type="Proteomes" id="UP000677082"/>
    </source>
</evidence>
<dbReference type="EMBL" id="BOQN01000072">
    <property type="protein sequence ID" value="GIM93905.1"/>
    <property type="molecule type" value="Genomic_DNA"/>
</dbReference>
<dbReference type="GO" id="GO:0003677">
    <property type="term" value="F:DNA binding"/>
    <property type="evidence" value="ECO:0007669"/>
    <property type="project" value="InterPro"/>
</dbReference>
<feature type="domain" description="HTH luxR-type" evidence="1">
    <location>
        <begin position="1"/>
        <end position="35"/>
    </location>
</feature>
<dbReference type="PROSITE" id="PS50043">
    <property type="entry name" value="HTH_LUXR_2"/>
    <property type="match status" value="1"/>
</dbReference>